<dbReference type="PANTHER" id="PTHR47338">
    <property type="entry name" value="ZN(II)2CYS6 TRANSCRIPTION FACTOR (EUROFUNG)-RELATED"/>
    <property type="match status" value="1"/>
</dbReference>
<comment type="subcellular location">
    <subcellularLocation>
        <location evidence="1">Nucleus</location>
    </subcellularLocation>
</comment>
<feature type="compositionally biased region" description="Polar residues" evidence="6">
    <location>
        <begin position="357"/>
        <end position="368"/>
    </location>
</feature>
<evidence type="ECO:0000313" key="10">
    <source>
        <dbReference type="Proteomes" id="UP001583186"/>
    </source>
</evidence>
<feature type="compositionally biased region" description="Basic and acidic residues" evidence="6">
    <location>
        <begin position="666"/>
        <end position="686"/>
    </location>
</feature>
<accession>A0ABR3YLR3</accession>
<feature type="compositionally biased region" description="Basic and acidic residues" evidence="6">
    <location>
        <begin position="342"/>
        <end position="356"/>
    </location>
</feature>
<evidence type="ECO:0000259" key="8">
    <source>
        <dbReference type="SMART" id="SM00906"/>
    </source>
</evidence>
<feature type="compositionally biased region" description="Polar residues" evidence="6">
    <location>
        <begin position="799"/>
        <end position="815"/>
    </location>
</feature>
<feature type="compositionally biased region" description="Low complexity" evidence="6">
    <location>
        <begin position="942"/>
        <end position="973"/>
    </location>
</feature>
<dbReference type="PANTHER" id="PTHR47338:SF5">
    <property type="entry name" value="ZN(II)2CYS6 TRANSCRIPTION FACTOR (EUROFUNG)"/>
    <property type="match status" value="1"/>
</dbReference>
<dbReference type="Proteomes" id="UP001583186">
    <property type="component" value="Unassembled WGS sequence"/>
</dbReference>
<evidence type="ECO:0000256" key="3">
    <source>
        <dbReference type="ARBA" id="ARBA00023015"/>
    </source>
</evidence>
<dbReference type="SMART" id="SM00906">
    <property type="entry name" value="Fungal_trans"/>
    <property type="match status" value="1"/>
</dbReference>
<proteinExistence type="predicted"/>
<dbReference type="EMBL" id="JAWCUI010000085">
    <property type="protein sequence ID" value="KAL1888780.1"/>
    <property type="molecule type" value="Genomic_DNA"/>
</dbReference>
<feature type="compositionally biased region" description="Basic and acidic residues" evidence="6">
    <location>
        <begin position="101"/>
        <end position="115"/>
    </location>
</feature>
<gene>
    <name evidence="9" type="ORF">Sste5346_009334</name>
</gene>
<keyword evidence="3" id="KW-0805">Transcription regulation</keyword>
<name>A0ABR3YLR3_9PEZI</name>
<keyword evidence="4" id="KW-0804">Transcription</keyword>
<evidence type="ECO:0000256" key="4">
    <source>
        <dbReference type="ARBA" id="ARBA00023163"/>
    </source>
</evidence>
<keyword evidence="2" id="KW-0479">Metal-binding</keyword>
<feature type="region of interest" description="Disordered" evidence="6">
    <location>
        <begin position="319"/>
        <end position="389"/>
    </location>
</feature>
<feature type="region of interest" description="Disordered" evidence="6">
    <location>
        <begin position="738"/>
        <end position="846"/>
    </location>
</feature>
<evidence type="ECO:0000313" key="9">
    <source>
        <dbReference type="EMBL" id="KAL1888780.1"/>
    </source>
</evidence>
<keyword evidence="7" id="KW-1133">Transmembrane helix</keyword>
<dbReference type="InterPro" id="IPR007219">
    <property type="entry name" value="XnlR_reg_dom"/>
</dbReference>
<dbReference type="Pfam" id="PF04082">
    <property type="entry name" value="Fungal_trans"/>
    <property type="match status" value="1"/>
</dbReference>
<keyword evidence="7" id="KW-0812">Transmembrane</keyword>
<dbReference type="InterPro" id="IPR050815">
    <property type="entry name" value="TF_fung"/>
</dbReference>
<feature type="transmembrane region" description="Helical" evidence="7">
    <location>
        <begin position="631"/>
        <end position="651"/>
    </location>
</feature>
<keyword evidence="7" id="KW-0472">Membrane</keyword>
<feature type="compositionally biased region" description="Low complexity" evidence="6">
    <location>
        <begin position="327"/>
        <end position="340"/>
    </location>
</feature>
<evidence type="ECO:0000256" key="6">
    <source>
        <dbReference type="SAM" id="MobiDB-lite"/>
    </source>
</evidence>
<reference evidence="9 10" key="1">
    <citation type="journal article" date="2024" name="IMA Fungus">
        <title>IMA Genome - F19 : A genome assembly and annotation guide to empower mycologists, including annotated draft genome sequences of Ceratocystis pirilliformis, Diaporthe australafricana, Fusarium ophioides, Paecilomyces lecythidis, and Sporothrix stenoceras.</title>
        <authorList>
            <person name="Aylward J."/>
            <person name="Wilson A.M."/>
            <person name="Visagie C.M."/>
            <person name="Spraker J."/>
            <person name="Barnes I."/>
            <person name="Buitendag C."/>
            <person name="Ceriani C."/>
            <person name="Del Mar Angel L."/>
            <person name="du Plessis D."/>
            <person name="Fuchs T."/>
            <person name="Gasser K."/>
            <person name="Kramer D."/>
            <person name="Li W."/>
            <person name="Munsamy K."/>
            <person name="Piso A."/>
            <person name="Price J.L."/>
            <person name="Sonnekus B."/>
            <person name="Thomas C."/>
            <person name="van der Nest A."/>
            <person name="van Dijk A."/>
            <person name="van Heerden A."/>
            <person name="van Vuuren N."/>
            <person name="Yilmaz N."/>
            <person name="Duong T.A."/>
            <person name="van der Merwe N.A."/>
            <person name="Wingfield M.J."/>
            <person name="Wingfield B.D."/>
        </authorList>
    </citation>
    <scope>NUCLEOTIDE SEQUENCE [LARGE SCALE GENOMIC DNA]</scope>
    <source>
        <strain evidence="9 10">CMW 5346</strain>
    </source>
</reference>
<keyword evidence="10" id="KW-1185">Reference proteome</keyword>
<feature type="domain" description="Xylanolytic transcriptional activator regulatory" evidence="8">
    <location>
        <begin position="297"/>
        <end position="443"/>
    </location>
</feature>
<feature type="compositionally biased region" description="Low complexity" evidence="6">
    <location>
        <begin position="1"/>
        <end position="33"/>
    </location>
</feature>
<evidence type="ECO:0000256" key="5">
    <source>
        <dbReference type="ARBA" id="ARBA00023242"/>
    </source>
</evidence>
<sequence length="1051" mass="116056">MPSAPSPSSLPSLSSLPLPNLQSIQNQQDYQQQFHHAYSNNSRPHQQALEAQHNVPPAHNLGVVGSAIREAVGQKPAPASLPGDAELQFVVTTAPKIPRVMKREEPGQAERNSERKRLKKLGDSVSLDEQKSGAYYANEVLSEHYFTETMWTEIFDIYRLHFATELPFLHLATLKEKMGDKMRTSQTRRSDGTNLVLLGVLTLTARFHTDLVRRITFPHTQHGANKSNPASTAKSEPWAASEYFAGVLSGALGPLSACVRLATVERVQAFLMLGLYEWIRPNKRDDSNGARSDGMGAWMYVGFGIRMAEGLRLGVDDESPRRRRVAASKPSAAPSASAFAETRTDGKAGIDTENDPKNSSAGSLSTKTDTSDSYREGASAMTQKASGKRSAEAIESIVTSEVRRRTMFSCFVLDRMLACGKNRSTMIRSENIKVQLPCSEIAFDLSFQTFTGYLRPRPEIGILVAGAPDTGEGASDINDSLLARFILLVDIWGEISEYSFAGGRHTEEQPPWEDTEFRRLTGMLDEFYSRLPSTFTFSTTNYHKHENHHASTEYVSLHMLFAVCQIMLHREYTPFIPIRCTRPMGPLDEPTFPEGSAPRGFWEQSADTVFKAARNIIDLIEICQTRKQMPMSALVVFAVWTAAFVGIYSWHFPRMDKHHRMLTRYDAERNGKRGPESPDNIDDRRVSTHGPTAVAYEALKSMGMWLQMATTYVRYFHEMDEYYDGVKKEYWAHVEKHGGETVRRKSVRQGGNGGGLDEWKVHGPKVTNNGKIFAAEDTFAEDSDPPGESSKRDEDEANDSVTAEPQSVPTKTRSLQPRRIAPAGSSSLAEAPAAGLEDGQQEQQRPPLLAQVDVIEEEAAMAGEESAATVQTAVANDGMHGILYGGGQTATQFPGGSISSSAGDNTANTTNVDVSGDILQAIPTQQEWDQYAQHPQHPQHPLHPQQQQQQAAPLYAQDPMSQPQASSSNSSPPEDYPRNDMSADFPFDSMDLFYAPMANVEPYVNSLEGKRWQDASQAAGIERLSQAELDGAAVWGVSYFGTGYTGEGFQS</sequence>
<dbReference type="CDD" id="cd12148">
    <property type="entry name" value="fungal_TF_MHR"/>
    <property type="match status" value="1"/>
</dbReference>
<feature type="region of interest" description="Disordered" evidence="6">
    <location>
        <begin position="1"/>
        <end position="50"/>
    </location>
</feature>
<comment type="caution">
    <text evidence="9">The sequence shown here is derived from an EMBL/GenBank/DDBJ whole genome shotgun (WGS) entry which is preliminary data.</text>
</comment>
<evidence type="ECO:0000256" key="1">
    <source>
        <dbReference type="ARBA" id="ARBA00004123"/>
    </source>
</evidence>
<protein>
    <recommendedName>
        <fullName evidence="8">Xylanolytic transcriptional activator regulatory domain-containing protein</fullName>
    </recommendedName>
</protein>
<evidence type="ECO:0000256" key="2">
    <source>
        <dbReference type="ARBA" id="ARBA00022723"/>
    </source>
</evidence>
<feature type="region of interest" description="Disordered" evidence="6">
    <location>
        <begin position="98"/>
        <end position="125"/>
    </location>
</feature>
<keyword evidence="5" id="KW-0539">Nucleus</keyword>
<evidence type="ECO:0000256" key="7">
    <source>
        <dbReference type="SAM" id="Phobius"/>
    </source>
</evidence>
<feature type="region of interest" description="Disordered" evidence="6">
    <location>
        <begin position="930"/>
        <end position="983"/>
    </location>
</feature>
<organism evidence="9 10">
    <name type="scientific">Sporothrix stenoceras</name>
    <dbReference type="NCBI Taxonomy" id="5173"/>
    <lineage>
        <taxon>Eukaryota</taxon>
        <taxon>Fungi</taxon>
        <taxon>Dikarya</taxon>
        <taxon>Ascomycota</taxon>
        <taxon>Pezizomycotina</taxon>
        <taxon>Sordariomycetes</taxon>
        <taxon>Sordariomycetidae</taxon>
        <taxon>Ophiostomatales</taxon>
        <taxon>Ophiostomataceae</taxon>
        <taxon>Sporothrix</taxon>
    </lineage>
</organism>
<feature type="region of interest" description="Disordered" evidence="6">
    <location>
        <begin position="666"/>
        <end position="687"/>
    </location>
</feature>